<evidence type="ECO:0000256" key="7">
    <source>
        <dbReference type="ARBA" id="ARBA00022927"/>
    </source>
</evidence>
<comment type="caution">
    <text evidence="15">The sequence shown here is derived from an EMBL/GenBank/DDBJ whole genome shotgun (WGS) entry which is preliminary data.</text>
</comment>
<evidence type="ECO:0000256" key="1">
    <source>
        <dbReference type="ARBA" id="ARBA00004477"/>
    </source>
</evidence>
<evidence type="ECO:0000256" key="12">
    <source>
        <dbReference type="SAM" id="MobiDB-lite"/>
    </source>
</evidence>
<evidence type="ECO:0000256" key="9">
    <source>
        <dbReference type="ARBA" id="ARBA00023054"/>
    </source>
</evidence>
<dbReference type="InterPro" id="IPR041672">
    <property type="entry name" value="Bap31/Bap29_C"/>
</dbReference>
<dbReference type="Proteomes" id="UP000094065">
    <property type="component" value="Unassembled WGS sequence"/>
</dbReference>
<dbReference type="RefSeq" id="XP_018996187.1">
    <property type="nucleotide sequence ID" value="XM_019135784.1"/>
</dbReference>
<dbReference type="GO" id="GO:0005789">
    <property type="term" value="C:endoplasmic reticulum membrane"/>
    <property type="evidence" value="ECO:0007669"/>
    <property type="project" value="UniProtKB-SubCell"/>
</dbReference>
<dbReference type="AlphaFoldDB" id="A0A1E3I033"/>
<keyword evidence="4 11" id="KW-0812">Transmembrane</keyword>
<name>A0A1E3I033_9TREE</name>
<accession>A0A1E3I033</accession>
<dbReference type="GO" id="GO:0006886">
    <property type="term" value="P:intracellular protein transport"/>
    <property type="evidence" value="ECO:0007669"/>
    <property type="project" value="UniProtKB-UniRule"/>
</dbReference>
<reference evidence="15 16" key="1">
    <citation type="submission" date="2016-06" db="EMBL/GenBank/DDBJ databases">
        <title>Evolution of pathogenesis and genome organization in the Tremellales.</title>
        <authorList>
            <person name="Cuomo C."/>
            <person name="Litvintseva A."/>
            <person name="Heitman J."/>
            <person name="Chen Y."/>
            <person name="Sun S."/>
            <person name="Springer D."/>
            <person name="Dromer F."/>
            <person name="Young S."/>
            <person name="Zeng Q."/>
            <person name="Chapman S."/>
            <person name="Gujja S."/>
            <person name="Saif S."/>
            <person name="Birren B."/>
        </authorList>
    </citation>
    <scope>NUCLEOTIDE SEQUENCE [LARGE SCALE GENOMIC DNA]</scope>
    <source>
        <strain evidence="15 16">CBS 6039</strain>
    </source>
</reference>
<dbReference type="GeneID" id="30153531"/>
<feature type="transmembrane region" description="Helical" evidence="11">
    <location>
        <begin position="49"/>
        <end position="66"/>
    </location>
</feature>
<keyword evidence="8 11" id="KW-1133">Transmembrane helix</keyword>
<organism evidence="15 16">
    <name type="scientific">Cryptococcus amylolentus CBS 6039</name>
    <dbReference type="NCBI Taxonomy" id="1295533"/>
    <lineage>
        <taxon>Eukaryota</taxon>
        <taxon>Fungi</taxon>
        <taxon>Dikarya</taxon>
        <taxon>Basidiomycota</taxon>
        <taxon>Agaricomycotina</taxon>
        <taxon>Tremellomycetes</taxon>
        <taxon>Tremellales</taxon>
        <taxon>Cryptococcaceae</taxon>
        <taxon>Cryptococcus</taxon>
    </lineage>
</organism>
<evidence type="ECO:0000256" key="3">
    <source>
        <dbReference type="ARBA" id="ARBA00022448"/>
    </source>
</evidence>
<keyword evidence="3 11" id="KW-0813">Transport</keyword>
<evidence type="ECO:0000256" key="5">
    <source>
        <dbReference type="ARBA" id="ARBA00022824"/>
    </source>
</evidence>
<feature type="region of interest" description="Disordered" evidence="12">
    <location>
        <begin position="171"/>
        <end position="204"/>
    </location>
</feature>
<evidence type="ECO:0000256" key="8">
    <source>
        <dbReference type="ARBA" id="ARBA00022989"/>
    </source>
</evidence>
<evidence type="ECO:0000259" key="14">
    <source>
        <dbReference type="Pfam" id="PF18035"/>
    </source>
</evidence>
<comment type="subcellular location">
    <subcellularLocation>
        <location evidence="1 11">Endoplasmic reticulum membrane</location>
        <topology evidence="1 11">Multi-pass membrane protein</topology>
    </subcellularLocation>
</comment>
<evidence type="ECO:0000259" key="13">
    <source>
        <dbReference type="Pfam" id="PF05529"/>
    </source>
</evidence>
<dbReference type="GO" id="GO:0070973">
    <property type="term" value="P:protein localization to endoplasmic reticulum exit site"/>
    <property type="evidence" value="ECO:0007669"/>
    <property type="project" value="UniProtKB-UniRule"/>
</dbReference>
<feature type="transmembrane region" description="Helical" evidence="11">
    <location>
        <begin position="105"/>
        <end position="126"/>
    </location>
</feature>
<dbReference type="Pfam" id="PF18035">
    <property type="entry name" value="Bap31_Bap29_C"/>
    <property type="match status" value="1"/>
</dbReference>
<evidence type="ECO:0000256" key="4">
    <source>
        <dbReference type="ARBA" id="ARBA00022692"/>
    </source>
</evidence>
<gene>
    <name evidence="15" type="ORF">L202_02222</name>
</gene>
<comment type="function">
    <text evidence="11">May play a role in anterograde transport of membrane proteins from the endoplasmic reticulum to the Golgi.</text>
</comment>
<evidence type="ECO:0000313" key="16">
    <source>
        <dbReference type="Proteomes" id="UP000094065"/>
    </source>
</evidence>
<dbReference type="EMBL" id="AWGJ01000003">
    <property type="protein sequence ID" value="ODN81869.1"/>
    <property type="molecule type" value="Genomic_DNA"/>
</dbReference>
<feature type="transmembrane region" description="Helical" evidence="11">
    <location>
        <begin position="7"/>
        <end position="29"/>
    </location>
</feature>
<dbReference type="PANTHER" id="PTHR12701">
    <property type="entry name" value="BCR-ASSOCIATED PROTEIN, BAP"/>
    <property type="match status" value="1"/>
</dbReference>
<evidence type="ECO:0000256" key="2">
    <source>
        <dbReference type="ARBA" id="ARBA00007956"/>
    </source>
</evidence>
<keyword evidence="7 11" id="KW-0653">Protein transport</keyword>
<dbReference type="Pfam" id="PF05529">
    <property type="entry name" value="Bap31"/>
    <property type="match status" value="1"/>
</dbReference>
<keyword evidence="16" id="KW-1185">Reference proteome</keyword>
<evidence type="ECO:0000313" key="15">
    <source>
        <dbReference type="EMBL" id="ODN81868.1"/>
    </source>
</evidence>
<keyword evidence="5 11" id="KW-0256">Endoplasmic reticulum</keyword>
<dbReference type="OrthoDB" id="435607at2759"/>
<keyword evidence="9" id="KW-0175">Coiled coil</keyword>
<proteinExistence type="inferred from homology"/>
<dbReference type="RefSeq" id="XP_018996188.1">
    <property type="nucleotide sequence ID" value="XM_019135785.1"/>
</dbReference>
<dbReference type="EMBL" id="AWGJ01000003">
    <property type="protein sequence ID" value="ODN81868.1"/>
    <property type="molecule type" value="Genomic_DNA"/>
</dbReference>
<keyword evidence="6 11" id="KW-0931">ER-Golgi transport</keyword>
<dbReference type="PANTHER" id="PTHR12701:SF20">
    <property type="entry name" value="ENDOPLASMIC RETICULUM TRANSMEMBRANE PROTEIN"/>
    <property type="match status" value="1"/>
</dbReference>
<evidence type="ECO:0000256" key="10">
    <source>
        <dbReference type="ARBA" id="ARBA00023136"/>
    </source>
</evidence>
<feature type="domain" description="Bap31/Bap29 cytoplasmic coiled-coil" evidence="14">
    <location>
        <begin position="152"/>
        <end position="197"/>
    </location>
</feature>
<protein>
    <recommendedName>
        <fullName evidence="11">Endoplasmic reticulum transmembrane protein</fullName>
    </recommendedName>
</protein>
<evidence type="ECO:0000256" key="11">
    <source>
        <dbReference type="RuleBase" id="RU367026"/>
    </source>
</evidence>
<evidence type="ECO:0000256" key="6">
    <source>
        <dbReference type="ARBA" id="ARBA00022892"/>
    </source>
</evidence>
<keyword evidence="10 11" id="KW-0472">Membrane</keyword>
<sequence length="204" mass="23135">MTLYYSICFALLMAELGLFCTIVCPMPFALRKKMFHFLSENPIVAKVQYGLKITFIFVAVLFVDALQRMVRIAQEGATAKMKSDISDVRAETNYAARRFYAQRNLYLTGATLFLSLLLARVFYIILDFITVQESYTALQAKTAKGSGASGEETEKLRLRVQELEAKERDFETLKKQANQQNTEYGRLADEHNKATGAVSNKRVD</sequence>
<dbReference type="STRING" id="1295533.A0A1E3I033"/>
<dbReference type="InterPro" id="IPR040463">
    <property type="entry name" value="BAP29/BAP31_N"/>
</dbReference>
<dbReference type="GO" id="GO:0006888">
    <property type="term" value="P:endoplasmic reticulum to Golgi vesicle-mediated transport"/>
    <property type="evidence" value="ECO:0007669"/>
    <property type="project" value="UniProtKB-UniRule"/>
</dbReference>
<feature type="domain" description="BAP29/BAP31 transmembrane" evidence="13">
    <location>
        <begin position="1"/>
        <end position="137"/>
    </location>
</feature>
<dbReference type="Gene3D" id="1.20.5.110">
    <property type="match status" value="1"/>
</dbReference>
<comment type="similarity">
    <text evidence="2 11">Belongs to the BCAP29/BCAP31 family.</text>
</comment>
<dbReference type="InterPro" id="IPR008417">
    <property type="entry name" value="BAP29/BAP31"/>
</dbReference>